<dbReference type="PANTHER" id="PTHR12750:SF9">
    <property type="entry name" value="INOSITOL HEXAKISPHOSPHATE AND DIPHOSPHOINOSITOL-PENTAKISPHOSPHATE KINASE"/>
    <property type="match status" value="1"/>
</dbReference>
<evidence type="ECO:0000259" key="3">
    <source>
        <dbReference type="Pfam" id="PF18086"/>
    </source>
</evidence>
<comment type="caution">
    <text evidence="4">The sequence shown here is derived from an EMBL/GenBank/DDBJ whole genome shotgun (WGS) entry which is preliminary data.</text>
</comment>
<comment type="catalytic activity">
    <reaction evidence="1">
        <text>5-diphospho-1D-myo-inositol 1,2,3,4,6-pentakisphosphate + ATP + H(+) = 1,5-bis(diphospho)-1D-myo-inositol 2,3,4,6-tetrakisphosphate + ADP</text>
        <dbReference type="Rhea" id="RHEA:10276"/>
        <dbReference type="ChEBI" id="CHEBI:15378"/>
        <dbReference type="ChEBI" id="CHEBI:30616"/>
        <dbReference type="ChEBI" id="CHEBI:58628"/>
        <dbReference type="ChEBI" id="CHEBI:77983"/>
        <dbReference type="ChEBI" id="CHEBI:456216"/>
        <dbReference type="EC" id="2.7.4.24"/>
    </reaction>
    <physiologicalReaction direction="left-to-right" evidence="1">
        <dbReference type="Rhea" id="RHEA:10277"/>
    </physiologicalReaction>
</comment>
<evidence type="ECO:0000256" key="2">
    <source>
        <dbReference type="ARBA" id="ARBA00034629"/>
    </source>
</evidence>
<comment type="catalytic activity">
    <reaction evidence="2">
        <text>1D-myo-inositol hexakisphosphate + ATP = 1-diphospho-1D-myo-inositol 2,3,4,5,6-pentakisphosphate + ADP</text>
        <dbReference type="Rhea" id="RHEA:37459"/>
        <dbReference type="ChEBI" id="CHEBI:30616"/>
        <dbReference type="ChEBI" id="CHEBI:58130"/>
        <dbReference type="ChEBI" id="CHEBI:74946"/>
        <dbReference type="ChEBI" id="CHEBI:456216"/>
        <dbReference type="EC" id="2.7.4.24"/>
    </reaction>
    <physiologicalReaction direction="left-to-right" evidence="2">
        <dbReference type="Rhea" id="RHEA:37460"/>
    </physiologicalReaction>
</comment>
<dbReference type="EMBL" id="CAWYQH010000141">
    <property type="protein sequence ID" value="CAK8695151.1"/>
    <property type="molecule type" value="Genomic_DNA"/>
</dbReference>
<dbReference type="InterPro" id="IPR037446">
    <property type="entry name" value="His_Pase_VIP1"/>
</dbReference>
<feature type="domain" description="VIP1 N-terminal" evidence="3">
    <location>
        <begin position="8"/>
        <end position="68"/>
    </location>
</feature>
<reference evidence="4 5" key="1">
    <citation type="submission" date="2024-02" db="EMBL/GenBank/DDBJ databases">
        <authorList>
            <person name="Daric V."/>
            <person name="Darras S."/>
        </authorList>
    </citation>
    <scope>NUCLEOTIDE SEQUENCE [LARGE SCALE GENOMIC DNA]</scope>
</reference>
<accession>A0ABP0GTV3</accession>
<gene>
    <name evidence="4" type="ORF">CVLEPA_LOCUS28436</name>
</gene>
<name>A0ABP0GTV3_CLALP</name>
<evidence type="ECO:0000256" key="1">
    <source>
        <dbReference type="ARBA" id="ARBA00033696"/>
    </source>
</evidence>
<evidence type="ECO:0000313" key="5">
    <source>
        <dbReference type="Proteomes" id="UP001642483"/>
    </source>
</evidence>
<dbReference type="Proteomes" id="UP001642483">
    <property type="component" value="Unassembled WGS sequence"/>
</dbReference>
<dbReference type="PANTHER" id="PTHR12750">
    <property type="entry name" value="DIPHOSPHOINOSITOL PENTAKISPHOSPHATE KINASE"/>
    <property type="match status" value="1"/>
</dbReference>
<protein>
    <recommendedName>
        <fullName evidence="3">VIP1 N-terminal domain-containing protein</fullName>
    </recommendedName>
</protein>
<sequence length="118" mass="13385">MEVNEKKIVVGICAMAKKTQSKPMQEILTRLEMFEYISVNVFEERDVIEKPVVEWPHCDCLISFQSSDILAGYGPEVTGVKYHCTIADVSALLNIGRFYLTQKQNLMLYGIFLACSTI</sequence>
<keyword evidence="5" id="KW-1185">Reference proteome</keyword>
<dbReference type="Gene3D" id="3.40.50.11950">
    <property type="match status" value="1"/>
</dbReference>
<dbReference type="Pfam" id="PF18086">
    <property type="entry name" value="PPIP5K2_N"/>
    <property type="match status" value="1"/>
</dbReference>
<organism evidence="4 5">
    <name type="scientific">Clavelina lepadiformis</name>
    <name type="common">Light-bulb sea squirt</name>
    <name type="synonym">Ascidia lepadiformis</name>
    <dbReference type="NCBI Taxonomy" id="159417"/>
    <lineage>
        <taxon>Eukaryota</taxon>
        <taxon>Metazoa</taxon>
        <taxon>Chordata</taxon>
        <taxon>Tunicata</taxon>
        <taxon>Ascidiacea</taxon>
        <taxon>Aplousobranchia</taxon>
        <taxon>Clavelinidae</taxon>
        <taxon>Clavelina</taxon>
    </lineage>
</organism>
<proteinExistence type="predicted"/>
<evidence type="ECO:0000313" key="4">
    <source>
        <dbReference type="EMBL" id="CAK8695151.1"/>
    </source>
</evidence>
<dbReference type="InterPro" id="IPR040557">
    <property type="entry name" value="VIP1_N"/>
</dbReference>